<dbReference type="Proteomes" id="UP001732700">
    <property type="component" value="Chromosome 7D"/>
</dbReference>
<reference evidence="1" key="1">
    <citation type="submission" date="2021-05" db="EMBL/GenBank/DDBJ databases">
        <authorList>
            <person name="Scholz U."/>
            <person name="Mascher M."/>
            <person name="Fiebig A."/>
        </authorList>
    </citation>
    <scope>NUCLEOTIDE SEQUENCE [LARGE SCALE GENOMIC DNA]</scope>
</reference>
<accession>A0ACD6A940</accession>
<sequence>MTLQLQRSPSVSGNEPEIGRSQEVVAHVYDVACSGPDGGGGGATVLNINRIFKDAIGLGGIFHTAIQVYGDEEWLFGYCEHGSGVFSCPPSKNPMYTFRESIVLGNTSCSMLTVNRIVRELSREWPGSSYEILSRNCNHFCNELCDKLDVPKLPGWVNRFANAGDAAVEAAEITAVKLKQAKKEIFTACKSASTYLTGAPSSSTPSDVEETGGTTSSSLFEGTWIGSIIGISMKPSRSLVNDDESSSSDDKTSDNESEPGDKQPSSNQNTDQKDAAQEQDQKSENEPDHHP</sequence>
<dbReference type="EnsemblPlants" id="AVESA.00010b.r2.7DG1332930.1">
    <property type="protein sequence ID" value="AVESA.00010b.r2.7DG1332930.1.CDS"/>
    <property type="gene ID" value="AVESA.00010b.r2.7DG1332930"/>
</dbReference>
<reference evidence="1" key="2">
    <citation type="submission" date="2025-09" db="UniProtKB">
        <authorList>
            <consortium name="EnsemblPlants"/>
        </authorList>
    </citation>
    <scope>IDENTIFICATION</scope>
</reference>
<protein>
    <submittedName>
        <fullName evidence="1">Uncharacterized protein</fullName>
    </submittedName>
</protein>
<name>A0ACD6A940_AVESA</name>
<evidence type="ECO:0000313" key="1">
    <source>
        <dbReference type="EnsemblPlants" id="AVESA.00010b.r2.7DG1332930.1.CDS"/>
    </source>
</evidence>
<keyword evidence="2" id="KW-1185">Reference proteome</keyword>
<proteinExistence type="predicted"/>
<organism evidence="1 2">
    <name type="scientific">Avena sativa</name>
    <name type="common">Oat</name>
    <dbReference type="NCBI Taxonomy" id="4498"/>
    <lineage>
        <taxon>Eukaryota</taxon>
        <taxon>Viridiplantae</taxon>
        <taxon>Streptophyta</taxon>
        <taxon>Embryophyta</taxon>
        <taxon>Tracheophyta</taxon>
        <taxon>Spermatophyta</taxon>
        <taxon>Magnoliopsida</taxon>
        <taxon>Liliopsida</taxon>
        <taxon>Poales</taxon>
        <taxon>Poaceae</taxon>
        <taxon>BOP clade</taxon>
        <taxon>Pooideae</taxon>
        <taxon>Poodae</taxon>
        <taxon>Poeae</taxon>
        <taxon>Poeae Chloroplast Group 1 (Aveneae type)</taxon>
        <taxon>Aveninae</taxon>
        <taxon>Avena</taxon>
    </lineage>
</organism>
<evidence type="ECO:0000313" key="2">
    <source>
        <dbReference type="Proteomes" id="UP001732700"/>
    </source>
</evidence>